<dbReference type="FunFam" id="3.20.20.70:FF:000019">
    <property type="entry name" value="Delta-aminolevulinic acid dehydratase"/>
    <property type="match status" value="1"/>
</dbReference>
<reference evidence="18" key="1">
    <citation type="submission" date="2020-08" db="EMBL/GenBank/DDBJ databases">
        <title>Genomic insights into the carbon and energy metabolism of the first obligate autotrophic acetogenic bacterium Aceticella autotrophica gen. nov., sp. nov.</title>
        <authorList>
            <person name="Toshchakov S.V."/>
            <person name="Elcheninov A.G."/>
            <person name="Kublanov I.V."/>
            <person name="Frolov E.N."/>
            <person name="Lebedinsky A.V."/>
        </authorList>
    </citation>
    <scope>NUCLEOTIDE SEQUENCE</scope>
    <source>
        <strain evidence="18">3443-3Ac</strain>
    </source>
</reference>
<dbReference type="InterPro" id="IPR013785">
    <property type="entry name" value="Aldolase_TIM"/>
</dbReference>
<keyword evidence="8 16" id="KW-0456">Lyase</keyword>
<dbReference type="PROSITE" id="PS00169">
    <property type="entry name" value="D_ALA_DEHYDRATASE"/>
    <property type="match status" value="1"/>
</dbReference>
<accession>A0A975G9Q8</accession>
<evidence type="ECO:0000256" key="2">
    <source>
        <dbReference type="ARBA" id="ARBA00004694"/>
    </source>
</evidence>
<evidence type="ECO:0000256" key="3">
    <source>
        <dbReference type="ARBA" id="ARBA00008055"/>
    </source>
</evidence>
<dbReference type="InterPro" id="IPR030656">
    <property type="entry name" value="ALAD_AS"/>
</dbReference>
<dbReference type="PRINTS" id="PR00144">
    <property type="entry name" value="DALDHYDRTASE"/>
</dbReference>
<feature type="binding site" evidence="14">
    <location>
        <position position="121"/>
    </location>
    <ligand>
        <name>Zn(2+)</name>
        <dbReference type="ChEBI" id="CHEBI:29105"/>
        <note>catalytic</note>
    </ligand>
</feature>
<feature type="active site" description="Schiff-base intermediate with substrate" evidence="12">
    <location>
        <position position="194"/>
    </location>
</feature>
<dbReference type="Pfam" id="PF00490">
    <property type="entry name" value="ALAD"/>
    <property type="match status" value="1"/>
</dbReference>
<dbReference type="EMBL" id="CP060096">
    <property type="protein sequence ID" value="QSZ26904.1"/>
    <property type="molecule type" value="Genomic_DNA"/>
</dbReference>
<organism evidence="18 19">
    <name type="scientific">Aceticella autotrophica</name>
    <dbReference type="NCBI Taxonomy" id="2755338"/>
    <lineage>
        <taxon>Bacteria</taxon>
        <taxon>Bacillati</taxon>
        <taxon>Bacillota</taxon>
        <taxon>Clostridia</taxon>
        <taxon>Thermoanaerobacterales</taxon>
        <taxon>Thermoanaerobacteraceae</taxon>
        <taxon>Aceticella</taxon>
    </lineage>
</organism>
<dbReference type="AlphaFoldDB" id="A0A975G9Q8"/>
<evidence type="ECO:0000313" key="19">
    <source>
        <dbReference type="Proteomes" id="UP000671913"/>
    </source>
</evidence>
<feature type="binding site" evidence="15">
    <location>
        <position position="232"/>
    </location>
    <ligand>
        <name>Mg(2+)</name>
        <dbReference type="ChEBI" id="CHEBI:18420"/>
    </ligand>
</feature>
<dbReference type="GO" id="GO:0006783">
    <property type="term" value="P:heme biosynthetic process"/>
    <property type="evidence" value="ECO:0007669"/>
    <property type="project" value="UniProtKB-KW"/>
</dbReference>
<dbReference type="Proteomes" id="UP000671913">
    <property type="component" value="Chromosome"/>
</dbReference>
<sequence>MNLIKRPRRLRINKTIREMVSETTIEIKNLIYPLFVVPGSNIKEEIDSMPGVYHFSIDNLINEVREVDALGIPAVLLFGIPSHKDEFASEAYADDGIIQRAVREIKKAVPQIIVVTDVCMCEYTSHGHCGIVKNNYVVNDETIDYLIKISLSHVKAGADIIAPSDMMDGRIGAIRQALDANGYTNTPIMAYSAKYASAFYGPFREAAESAPKFGDRKSYQMDPANSDEALREIALDIEEGADIIMVKPALPYLDIIRRAKDSFNIPVAAYNVSGEYSMLKAAVKNGWLDDSSIMESLTSIKRAGADIIITYFAKDVAKWITTL</sequence>
<evidence type="ECO:0000256" key="12">
    <source>
        <dbReference type="PIRSR" id="PIRSR001415-1"/>
    </source>
</evidence>
<protein>
    <recommendedName>
        <fullName evidence="6 16">Delta-aminolevulinic acid dehydratase</fullName>
        <ecNumber evidence="5 16">4.2.1.24</ecNumber>
    </recommendedName>
</protein>
<dbReference type="Gene3D" id="3.20.20.70">
    <property type="entry name" value="Aldolase class I"/>
    <property type="match status" value="1"/>
</dbReference>
<evidence type="ECO:0000256" key="14">
    <source>
        <dbReference type="PIRSR" id="PIRSR001415-3"/>
    </source>
</evidence>
<feature type="binding site" evidence="13">
    <location>
        <position position="216"/>
    </location>
    <ligand>
        <name>5-aminolevulinate</name>
        <dbReference type="ChEBI" id="CHEBI:356416"/>
        <label>1</label>
    </ligand>
</feature>
<dbReference type="GO" id="GO:0005829">
    <property type="term" value="C:cytosol"/>
    <property type="evidence" value="ECO:0007669"/>
    <property type="project" value="TreeGrafter"/>
</dbReference>
<keyword evidence="7" id="KW-0350">Heme biosynthesis</keyword>
<feature type="binding site" evidence="13">
    <location>
        <position position="311"/>
    </location>
    <ligand>
        <name>5-aminolevulinate</name>
        <dbReference type="ChEBI" id="CHEBI:356416"/>
        <label>2</label>
    </ligand>
</feature>
<keyword evidence="9 16" id="KW-0627">Porphyrin biosynthesis</keyword>
<evidence type="ECO:0000256" key="15">
    <source>
        <dbReference type="PIRSR" id="PIRSR001415-5"/>
    </source>
</evidence>
<comment type="function">
    <text evidence="10">Catalyzes an early step in the biosynthesis of tetrapyrroles. Binds two molecules of 5-aminolevulinate per subunit, each at a distinct site, and catalyzes their condensation to form porphobilinogen.</text>
</comment>
<dbReference type="SMART" id="SM01004">
    <property type="entry name" value="ALAD"/>
    <property type="match status" value="1"/>
</dbReference>
<evidence type="ECO:0000256" key="11">
    <source>
        <dbReference type="ARBA" id="ARBA00047651"/>
    </source>
</evidence>
<dbReference type="PANTHER" id="PTHR11458:SF0">
    <property type="entry name" value="DELTA-AMINOLEVULINIC ACID DEHYDRATASE"/>
    <property type="match status" value="1"/>
</dbReference>
<evidence type="ECO:0000256" key="7">
    <source>
        <dbReference type="ARBA" id="ARBA00023133"/>
    </source>
</evidence>
<dbReference type="GO" id="GO:0004655">
    <property type="term" value="F:porphobilinogen synthase activity"/>
    <property type="evidence" value="ECO:0007669"/>
    <property type="project" value="UniProtKB-EC"/>
</dbReference>
<keyword evidence="14" id="KW-0862">Zinc</keyword>
<dbReference type="KEGG" id="aaut:ACETAC_08475"/>
<evidence type="ECO:0000256" key="16">
    <source>
        <dbReference type="RuleBase" id="RU000515"/>
    </source>
</evidence>
<evidence type="ECO:0000256" key="5">
    <source>
        <dbReference type="ARBA" id="ARBA00012053"/>
    </source>
</evidence>
<evidence type="ECO:0000256" key="4">
    <source>
        <dbReference type="ARBA" id="ARBA00011823"/>
    </source>
</evidence>
<evidence type="ECO:0000256" key="9">
    <source>
        <dbReference type="ARBA" id="ARBA00023244"/>
    </source>
</evidence>
<feature type="binding site" evidence="14">
    <location>
        <position position="119"/>
    </location>
    <ligand>
        <name>Zn(2+)</name>
        <dbReference type="ChEBI" id="CHEBI:29105"/>
        <note>catalytic</note>
    </ligand>
</feature>
<dbReference type="NCBIfam" id="NF006762">
    <property type="entry name" value="PRK09283.1"/>
    <property type="match status" value="1"/>
</dbReference>
<dbReference type="PIRSF" id="PIRSF001415">
    <property type="entry name" value="Porphbilin_synth"/>
    <property type="match status" value="1"/>
</dbReference>
<comment type="subunit">
    <text evidence="4 16">Homooctamer.</text>
</comment>
<keyword evidence="14" id="KW-0479">Metal-binding</keyword>
<dbReference type="InterPro" id="IPR001731">
    <property type="entry name" value="ALAD"/>
</dbReference>
<evidence type="ECO:0000256" key="1">
    <source>
        <dbReference type="ARBA" id="ARBA00001947"/>
    </source>
</evidence>
<feature type="binding site" evidence="13">
    <location>
        <position position="273"/>
    </location>
    <ligand>
        <name>5-aminolevulinate</name>
        <dbReference type="ChEBI" id="CHEBI:356416"/>
        <label>2</label>
    </ligand>
</feature>
<feature type="binding site" evidence="13">
    <location>
        <position position="204"/>
    </location>
    <ligand>
        <name>5-aminolevulinate</name>
        <dbReference type="ChEBI" id="CHEBI:356416"/>
        <label>1</label>
    </ligand>
</feature>
<dbReference type="SUPFAM" id="SSF51569">
    <property type="entry name" value="Aldolase"/>
    <property type="match status" value="1"/>
</dbReference>
<evidence type="ECO:0000256" key="10">
    <source>
        <dbReference type="ARBA" id="ARBA00025628"/>
    </source>
</evidence>
<feature type="binding site" evidence="14">
    <location>
        <position position="129"/>
    </location>
    <ligand>
        <name>Zn(2+)</name>
        <dbReference type="ChEBI" id="CHEBI:29105"/>
        <note>catalytic</note>
    </ligand>
</feature>
<dbReference type="GO" id="GO:0008270">
    <property type="term" value="F:zinc ion binding"/>
    <property type="evidence" value="ECO:0007669"/>
    <property type="project" value="TreeGrafter"/>
</dbReference>
<name>A0A975G9Q8_9THEO</name>
<comment type="cofactor">
    <cofactor evidence="1">
        <name>Zn(2+)</name>
        <dbReference type="ChEBI" id="CHEBI:29105"/>
    </cofactor>
</comment>
<keyword evidence="19" id="KW-1185">Reference proteome</keyword>
<gene>
    <name evidence="18" type="primary">hemB</name>
    <name evidence="18" type="ORF">ACETAC_08475</name>
</gene>
<comment type="catalytic activity">
    <reaction evidence="11 16">
        <text>2 5-aminolevulinate = porphobilinogen + 2 H2O + H(+)</text>
        <dbReference type="Rhea" id="RHEA:24064"/>
        <dbReference type="ChEBI" id="CHEBI:15377"/>
        <dbReference type="ChEBI" id="CHEBI:15378"/>
        <dbReference type="ChEBI" id="CHEBI:58126"/>
        <dbReference type="ChEBI" id="CHEBI:356416"/>
        <dbReference type="EC" id="4.2.1.24"/>
    </reaction>
</comment>
<evidence type="ECO:0000313" key="18">
    <source>
        <dbReference type="EMBL" id="QSZ26904.1"/>
    </source>
</evidence>
<evidence type="ECO:0000256" key="13">
    <source>
        <dbReference type="PIRSR" id="PIRSR001415-2"/>
    </source>
</evidence>
<keyword evidence="15" id="KW-0460">Magnesium</keyword>
<comment type="pathway">
    <text evidence="2">Porphyrin-containing compound metabolism; protoporphyrin-IX biosynthesis; coproporphyrinogen-III from 5-aminolevulinate: step 1/4.</text>
</comment>
<dbReference type="PANTHER" id="PTHR11458">
    <property type="entry name" value="DELTA-AMINOLEVULINIC ACID DEHYDRATASE"/>
    <property type="match status" value="1"/>
</dbReference>
<dbReference type="RefSeq" id="WP_284679593.1">
    <property type="nucleotide sequence ID" value="NZ_CP060096.1"/>
</dbReference>
<evidence type="ECO:0000256" key="6">
    <source>
        <dbReference type="ARBA" id="ARBA00020771"/>
    </source>
</evidence>
<dbReference type="EC" id="4.2.1.24" evidence="5 16"/>
<feature type="active site" description="Schiff-base intermediate with substrate" evidence="12">
    <location>
        <position position="247"/>
    </location>
</feature>
<proteinExistence type="inferred from homology"/>
<evidence type="ECO:0000256" key="17">
    <source>
        <dbReference type="RuleBase" id="RU004161"/>
    </source>
</evidence>
<dbReference type="CDD" id="cd00384">
    <property type="entry name" value="ALAD_PBGS"/>
    <property type="match status" value="1"/>
</dbReference>
<comment type="similarity">
    <text evidence="3 17">Belongs to the ALAD family.</text>
</comment>
<evidence type="ECO:0000256" key="8">
    <source>
        <dbReference type="ARBA" id="ARBA00023239"/>
    </source>
</evidence>